<dbReference type="Proteomes" id="UP000031599">
    <property type="component" value="Unassembled WGS sequence"/>
</dbReference>
<protein>
    <recommendedName>
        <fullName evidence="3">DUF3540 domain-containing protein</fullName>
    </recommendedName>
</protein>
<organism evidence="1 2">
    <name type="scientific">Enhygromyxa salina</name>
    <dbReference type="NCBI Taxonomy" id="215803"/>
    <lineage>
        <taxon>Bacteria</taxon>
        <taxon>Pseudomonadati</taxon>
        <taxon>Myxococcota</taxon>
        <taxon>Polyangia</taxon>
        <taxon>Nannocystales</taxon>
        <taxon>Nannocystaceae</taxon>
        <taxon>Enhygromyxa</taxon>
    </lineage>
</organism>
<reference evidence="1 2" key="1">
    <citation type="submission" date="2014-12" db="EMBL/GenBank/DDBJ databases">
        <title>Genome assembly of Enhygromyxa salina DSM 15201.</title>
        <authorList>
            <person name="Sharma G."/>
            <person name="Subramanian S."/>
        </authorList>
    </citation>
    <scope>NUCLEOTIDE SEQUENCE [LARGE SCALE GENOMIC DNA]</scope>
    <source>
        <strain evidence="1 2">DSM 15201</strain>
    </source>
</reference>
<evidence type="ECO:0000313" key="1">
    <source>
        <dbReference type="EMBL" id="KIG12363.1"/>
    </source>
</evidence>
<dbReference type="AlphaFoldDB" id="A0A0C1ZMS4"/>
<evidence type="ECO:0008006" key="3">
    <source>
        <dbReference type="Google" id="ProtNLM"/>
    </source>
</evidence>
<name>A0A0C1ZMS4_9BACT</name>
<dbReference type="Pfam" id="PF12059">
    <property type="entry name" value="DUF3540"/>
    <property type="match status" value="1"/>
</dbReference>
<comment type="caution">
    <text evidence="1">The sequence shown here is derived from an EMBL/GenBank/DDBJ whole genome shotgun (WGS) entry which is preliminary data.</text>
</comment>
<dbReference type="EMBL" id="JMCC02000135">
    <property type="protein sequence ID" value="KIG12363.1"/>
    <property type="molecule type" value="Genomic_DNA"/>
</dbReference>
<dbReference type="InterPro" id="IPR021927">
    <property type="entry name" value="DUF3540"/>
</dbReference>
<sequence>MDAGALVQRHGRVKAISEDGILVDDGAGTRLVRQATSCLLEPLVGDLVLLVAPVRDPGGHLLAVLERDSTQAATLSAPGDLVLATPRGRLSVRGAQGIELHTDKTLDLRADEARLQARSGKFFLTECAAVIRTMFASLTKFTHVGELLELLVDVVRQRSEHSTRVIAGTDQTQASDIDHKASNNVQIRSKRTIVDGREVVKLDGGQIHLG</sequence>
<evidence type="ECO:0000313" key="2">
    <source>
        <dbReference type="Proteomes" id="UP000031599"/>
    </source>
</evidence>
<gene>
    <name evidence="1" type="ORF">DB30_01554</name>
</gene>
<accession>A0A0C1ZMS4</accession>
<proteinExistence type="predicted"/>